<dbReference type="InterPro" id="IPR050249">
    <property type="entry name" value="Pseudomonas-type_ThrB"/>
</dbReference>
<evidence type="ECO:0000313" key="3">
    <source>
        <dbReference type="EMBL" id="SVC81279.1"/>
    </source>
</evidence>
<dbReference type="Pfam" id="PF01636">
    <property type="entry name" value="APH"/>
    <property type="match status" value="1"/>
</dbReference>
<dbReference type="SUPFAM" id="SSF56112">
    <property type="entry name" value="Protein kinase-like (PK-like)"/>
    <property type="match status" value="1"/>
</dbReference>
<gene>
    <name evidence="3" type="ORF">METZ01_LOCUS334133</name>
</gene>
<name>A0A382Q6S4_9ZZZZ</name>
<accession>A0A382Q6S4</accession>
<evidence type="ECO:0000259" key="2">
    <source>
        <dbReference type="Pfam" id="PF01636"/>
    </source>
</evidence>
<feature type="non-terminal residue" evidence="3">
    <location>
        <position position="161"/>
    </location>
</feature>
<dbReference type="Gene3D" id="3.90.1200.10">
    <property type="match status" value="1"/>
</dbReference>
<organism evidence="3">
    <name type="scientific">marine metagenome</name>
    <dbReference type="NCBI Taxonomy" id="408172"/>
    <lineage>
        <taxon>unclassified sequences</taxon>
        <taxon>metagenomes</taxon>
        <taxon>ecological metagenomes</taxon>
    </lineage>
</organism>
<proteinExistence type="inferred from homology"/>
<dbReference type="InterPro" id="IPR011009">
    <property type="entry name" value="Kinase-like_dom_sf"/>
</dbReference>
<dbReference type="EMBL" id="UINC01112378">
    <property type="protein sequence ID" value="SVC81279.1"/>
    <property type="molecule type" value="Genomic_DNA"/>
</dbReference>
<dbReference type="AlphaFoldDB" id="A0A382Q6S4"/>
<reference evidence="3" key="1">
    <citation type="submission" date="2018-05" db="EMBL/GenBank/DDBJ databases">
        <authorList>
            <person name="Lanie J.A."/>
            <person name="Ng W.-L."/>
            <person name="Kazmierczak K.M."/>
            <person name="Andrzejewski T.M."/>
            <person name="Davidsen T.M."/>
            <person name="Wayne K.J."/>
            <person name="Tettelin H."/>
            <person name="Glass J.I."/>
            <person name="Rusch D."/>
            <person name="Podicherti R."/>
            <person name="Tsui H.-C.T."/>
            <person name="Winkler M.E."/>
        </authorList>
    </citation>
    <scope>NUCLEOTIDE SEQUENCE</scope>
</reference>
<comment type="similarity">
    <text evidence="1">Belongs to the pseudomonas-type ThrB family.</text>
</comment>
<dbReference type="Gene3D" id="3.30.200.20">
    <property type="entry name" value="Phosphorylase Kinase, domain 1"/>
    <property type="match status" value="1"/>
</dbReference>
<protein>
    <recommendedName>
        <fullName evidence="2">Aminoglycoside phosphotransferase domain-containing protein</fullName>
    </recommendedName>
</protein>
<dbReference type="GO" id="GO:0004413">
    <property type="term" value="F:homoserine kinase activity"/>
    <property type="evidence" value="ECO:0007669"/>
    <property type="project" value="TreeGrafter"/>
</dbReference>
<evidence type="ECO:0000256" key="1">
    <source>
        <dbReference type="ARBA" id="ARBA00038240"/>
    </source>
</evidence>
<dbReference type="PANTHER" id="PTHR21064">
    <property type="entry name" value="AMINOGLYCOSIDE PHOSPHOTRANSFERASE DOMAIN-CONTAINING PROTEIN-RELATED"/>
    <property type="match status" value="1"/>
</dbReference>
<dbReference type="GO" id="GO:0009088">
    <property type="term" value="P:threonine biosynthetic process"/>
    <property type="evidence" value="ECO:0007669"/>
    <property type="project" value="TreeGrafter"/>
</dbReference>
<feature type="domain" description="Aminoglycoside phosphotransferase" evidence="2">
    <location>
        <begin position="27"/>
        <end position="149"/>
    </location>
</feature>
<dbReference type="InterPro" id="IPR002575">
    <property type="entry name" value="Aminoglycoside_PTrfase"/>
</dbReference>
<dbReference type="PANTHER" id="PTHR21064:SF6">
    <property type="entry name" value="AMINOGLYCOSIDE PHOSPHOTRANSFERASE DOMAIN-CONTAINING PROTEIN"/>
    <property type="match status" value="1"/>
</dbReference>
<sequence>MAVYTKINNKHISLIEKTFHIEKIISFKGIRKGIENTNYILKTKKQKYILTIFEKRVHSKDLPFFMNLMHGVSKLKIKCPEPLATTKGNYLFKIKNKNACIVTFLEGKDKHELSSKDCYTVGKNIAKLHIASKKLKLFRKNSLSLNSWSKLLNKIDYRSKK</sequence>